<feature type="domain" description="Cyclic nucleotide-binding" evidence="2">
    <location>
        <begin position="10"/>
        <end position="91"/>
    </location>
</feature>
<name>A0A813Z3S2_9BILA</name>
<feature type="non-terminal residue" evidence="3">
    <location>
        <position position="1"/>
    </location>
</feature>
<dbReference type="AlphaFoldDB" id="A0A813Z3S2"/>
<proteinExistence type="predicted"/>
<dbReference type="CDD" id="cd00038">
    <property type="entry name" value="CAP_ED"/>
    <property type="match status" value="1"/>
</dbReference>
<feature type="region of interest" description="Disordered" evidence="1">
    <location>
        <begin position="162"/>
        <end position="183"/>
    </location>
</feature>
<dbReference type="Proteomes" id="UP000663829">
    <property type="component" value="Unassembled WGS sequence"/>
</dbReference>
<evidence type="ECO:0000313" key="3">
    <source>
        <dbReference type="EMBL" id="CAF0894166.1"/>
    </source>
</evidence>
<dbReference type="EMBL" id="CAJOBC010001427">
    <property type="protein sequence ID" value="CAF3677851.1"/>
    <property type="molecule type" value="Genomic_DNA"/>
</dbReference>
<accession>A0A813Z3S2</accession>
<dbReference type="Gene3D" id="2.60.120.10">
    <property type="entry name" value="Jelly Rolls"/>
    <property type="match status" value="2"/>
</dbReference>
<dbReference type="SUPFAM" id="SSF51206">
    <property type="entry name" value="cAMP-binding domain-like"/>
    <property type="match status" value="2"/>
</dbReference>
<dbReference type="PROSITE" id="PS50042">
    <property type="entry name" value="CNMP_BINDING_3"/>
    <property type="match status" value="3"/>
</dbReference>
<sequence length="439" mass="51124">IRACLSDIKAFTRLPQQHQDILLHNAWYECYEQRRTIVRQGERAACFYMILSGVALPTYKRATDGNVETLDTMEKGSTFGDFKKVFMSSDRHCSKENLKFLKTSVPFLRGFPIDKLSEFPHAIQHCNYKRGEVISRDSRRTKHIFIVKKGTLSIWKRLDRTRHSQHEEEEENIEDPQQPDSENRSMFTEINLSGDVNEVTTKGNDGNALETDFRLSKARRASMADIINEHRTSSSLSTTREGEGKILKGEKRFPGLIDKRDRLKLIDYDLLTIDTNLNFINQTDRIPTAHSTTVASDKARSSVSTSKSKISLPKKMLYLHVKTLSEGQHFGLSDMLFSDQPALTIISNDCECMLLLKSAFIRIVSDTYKDTIRRQEIPFPNEDDFYKCYHSNEIWKRYSKDVYRDAYERMNKHKKRQQLLPSIMNQQKRTNWKLELIEE</sequence>
<dbReference type="InterPro" id="IPR000595">
    <property type="entry name" value="cNMP-bd_dom"/>
</dbReference>
<organism evidence="3 5">
    <name type="scientific">Didymodactylos carnosus</name>
    <dbReference type="NCBI Taxonomy" id="1234261"/>
    <lineage>
        <taxon>Eukaryota</taxon>
        <taxon>Metazoa</taxon>
        <taxon>Spiralia</taxon>
        <taxon>Gnathifera</taxon>
        <taxon>Rotifera</taxon>
        <taxon>Eurotatoria</taxon>
        <taxon>Bdelloidea</taxon>
        <taxon>Philodinida</taxon>
        <taxon>Philodinidae</taxon>
        <taxon>Didymodactylos</taxon>
    </lineage>
</organism>
<dbReference type="PROSITE" id="PS00888">
    <property type="entry name" value="CNMP_BINDING_1"/>
    <property type="match status" value="1"/>
</dbReference>
<keyword evidence="5" id="KW-1185">Reference proteome</keyword>
<dbReference type="InterPro" id="IPR014710">
    <property type="entry name" value="RmlC-like_jellyroll"/>
</dbReference>
<dbReference type="PANTHER" id="PTHR23011:SF28">
    <property type="entry name" value="CYCLIC NUCLEOTIDE-BINDING DOMAIN CONTAINING PROTEIN"/>
    <property type="match status" value="1"/>
</dbReference>
<dbReference type="InterPro" id="IPR018488">
    <property type="entry name" value="cNMP-bd_CS"/>
</dbReference>
<evidence type="ECO:0000313" key="5">
    <source>
        <dbReference type="Proteomes" id="UP000663829"/>
    </source>
</evidence>
<dbReference type="Proteomes" id="UP000681722">
    <property type="component" value="Unassembled WGS sequence"/>
</dbReference>
<evidence type="ECO:0000313" key="4">
    <source>
        <dbReference type="EMBL" id="CAF3677851.1"/>
    </source>
</evidence>
<dbReference type="InterPro" id="IPR018490">
    <property type="entry name" value="cNMP-bd_dom_sf"/>
</dbReference>
<feature type="domain" description="Cyclic nucleotide-binding" evidence="2">
    <location>
        <begin position="321"/>
        <end position="364"/>
    </location>
</feature>
<feature type="domain" description="Cyclic nucleotide-binding" evidence="2">
    <location>
        <begin position="107"/>
        <end position="154"/>
    </location>
</feature>
<dbReference type="OrthoDB" id="166212at2759"/>
<dbReference type="PANTHER" id="PTHR23011">
    <property type="entry name" value="CYCLIC NUCLEOTIDE-BINDING DOMAIN CONTAINING PROTEIN"/>
    <property type="match status" value="1"/>
</dbReference>
<dbReference type="EMBL" id="CAJNOQ010001427">
    <property type="protein sequence ID" value="CAF0894166.1"/>
    <property type="molecule type" value="Genomic_DNA"/>
</dbReference>
<reference evidence="3" key="1">
    <citation type="submission" date="2021-02" db="EMBL/GenBank/DDBJ databases">
        <authorList>
            <person name="Nowell W R."/>
        </authorList>
    </citation>
    <scope>NUCLEOTIDE SEQUENCE</scope>
</reference>
<evidence type="ECO:0000259" key="2">
    <source>
        <dbReference type="PROSITE" id="PS50042"/>
    </source>
</evidence>
<comment type="caution">
    <text evidence="3">The sequence shown here is derived from an EMBL/GenBank/DDBJ whole genome shotgun (WGS) entry which is preliminary data.</text>
</comment>
<evidence type="ECO:0000256" key="1">
    <source>
        <dbReference type="SAM" id="MobiDB-lite"/>
    </source>
</evidence>
<gene>
    <name evidence="3" type="ORF">GPM918_LOCUS8284</name>
    <name evidence="4" type="ORF">SRO942_LOCUS8284</name>
</gene>
<protein>
    <recommendedName>
        <fullName evidence="2">Cyclic nucleotide-binding domain-containing protein</fullName>
    </recommendedName>
</protein>